<evidence type="ECO:0000313" key="2">
    <source>
        <dbReference type="EMBL" id="CRK43141.1"/>
    </source>
</evidence>
<dbReference type="Proteomes" id="UP000044602">
    <property type="component" value="Unassembled WGS sequence"/>
</dbReference>
<keyword evidence="3" id="KW-1185">Reference proteome</keyword>
<reference evidence="2 3" key="1">
    <citation type="submission" date="2015-05" db="EMBL/GenBank/DDBJ databases">
        <authorList>
            <person name="Wang D.B."/>
            <person name="Wang M."/>
        </authorList>
    </citation>
    <scope>NUCLEOTIDE SEQUENCE [LARGE SCALE GENOMIC DNA]</scope>
    <source>
        <strain evidence="2">VL1</strain>
    </source>
</reference>
<dbReference type="AlphaFoldDB" id="A0A0G4N958"/>
<gene>
    <name evidence="2" type="ORF">BN1708_016964</name>
</gene>
<organism evidence="2 3">
    <name type="scientific">Verticillium longisporum</name>
    <name type="common">Verticillium dahliae var. longisporum</name>
    <dbReference type="NCBI Taxonomy" id="100787"/>
    <lineage>
        <taxon>Eukaryota</taxon>
        <taxon>Fungi</taxon>
        <taxon>Dikarya</taxon>
        <taxon>Ascomycota</taxon>
        <taxon>Pezizomycotina</taxon>
        <taxon>Sordariomycetes</taxon>
        <taxon>Hypocreomycetidae</taxon>
        <taxon>Glomerellales</taxon>
        <taxon>Plectosphaerellaceae</taxon>
        <taxon>Verticillium</taxon>
    </lineage>
</organism>
<feature type="region of interest" description="Disordered" evidence="1">
    <location>
        <begin position="1"/>
        <end position="50"/>
    </location>
</feature>
<proteinExistence type="predicted"/>
<feature type="compositionally biased region" description="Basic and acidic residues" evidence="1">
    <location>
        <begin position="19"/>
        <end position="38"/>
    </location>
</feature>
<accession>A0A0G4N958</accession>
<sequence>MRARTSGSTVEARGVQNRMRKEEKGKKREDGDKKEKKSAGIRGIRGFGRQ</sequence>
<name>A0A0G4N958_VERLO</name>
<evidence type="ECO:0000313" key="3">
    <source>
        <dbReference type="Proteomes" id="UP000044602"/>
    </source>
</evidence>
<dbReference type="EMBL" id="CVQH01027983">
    <property type="protein sequence ID" value="CRK43141.1"/>
    <property type="molecule type" value="Genomic_DNA"/>
</dbReference>
<evidence type="ECO:0000256" key="1">
    <source>
        <dbReference type="SAM" id="MobiDB-lite"/>
    </source>
</evidence>
<protein>
    <submittedName>
        <fullName evidence="2">Uncharacterized protein</fullName>
    </submittedName>
</protein>